<proteinExistence type="predicted"/>
<protein>
    <submittedName>
        <fullName evidence="1">Uncharacterized protein</fullName>
    </submittedName>
</protein>
<evidence type="ECO:0000313" key="1">
    <source>
        <dbReference type="EMBL" id="JAH76824.1"/>
    </source>
</evidence>
<accession>A0A0E9VFD6</accession>
<organism evidence="1">
    <name type="scientific">Anguilla anguilla</name>
    <name type="common">European freshwater eel</name>
    <name type="synonym">Muraena anguilla</name>
    <dbReference type="NCBI Taxonomy" id="7936"/>
    <lineage>
        <taxon>Eukaryota</taxon>
        <taxon>Metazoa</taxon>
        <taxon>Chordata</taxon>
        <taxon>Craniata</taxon>
        <taxon>Vertebrata</taxon>
        <taxon>Euteleostomi</taxon>
        <taxon>Actinopterygii</taxon>
        <taxon>Neopterygii</taxon>
        <taxon>Teleostei</taxon>
        <taxon>Anguilliformes</taxon>
        <taxon>Anguillidae</taxon>
        <taxon>Anguilla</taxon>
    </lineage>
</organism>
<dbReference type="EMBL" id="GBXM01031753">
    <property type="protein sequence ID" value="JAH76824.1"/>
    <property type="molecule type" value="Transcribed_RNA"/>
</dbReference>
<sequence length="35" mass="3768">MIISGSGDMLHLYQKDAFTKGQITCHISSDASSQP</sequence>
<reference evidence="1" key="2">
    <citation type="journal article" date="2015" name="Fish Shellfish Immunol.">
        <title>Early steps in the European eel (Anguilla anguilla)-Vibrio vulnificus interaction in the gills: Role of the RtxA13 toxin.</title>
        <authorList>
            <person name="Callol A."/>
            <person name="Pajuelo D."/>
            <person name="Ebbesson L."/>
            <person name="Teles M."/>
            <person name="MacKenzie S."/>
            <person name="Amaro C."/>
        </authorList>
    </citation>
    <scope>NUCLEOTIDE SEQUENCE</scope>
</reference>
<reference evidence="1" key="1">
    <citation type="submission" date="2014-11" db="EMBL/GenBank/DDBJ databases">
        <authorList>
            <person name="Amaro Gonzalez C."/>
        </authorList>
    </citation>
    <scope>NUCLEOTIDE SEQUENCE</scope>
</reference>
<dbReference type="AlphaFoldDB" id="A0A0E9VFD6"/>
<name>A0A0E9VFD6_ANGAN</name>